<name>A0A365KXF1_9BACL</name>
<dbReference type="Proteomes" id="UP000251002">
    <property type="component" value="Unassembled WGS sequence"/>
</dbReference>
<proteinExistence type="predicted"/>
<reference evidence="1 2" key="1">
    <citation type="submission" date="2018-06" db="EMBL/GenBank/DDBJ databases">
        <title>The draft genome sequences of strains SCU63 and S1.</title>
        <authorList>
            <person name="Gan L."/>
        </authorList>
    </citation>
    <scope>NUCLEOTIDE SEQUENCE [LARGE SCALE GENOMIC DNA]</scope>
    <source>
        <strain evidence="1 2">SCU63</strain>
    </source>
</reference>
<accession>A0A365KXF1</accession>
<sequence>MAKKELSTEQQEELLGKLKSRFEKNMNRHEGVEWDEVQKKLEAAPDKLWSLFQMEETGGEPDVVTLDLQDGVHVFYDCSPETPKDRRSLCYDREAWEARKKFKPENTAMDMAAEMGIKMISEDEYRSLHQFGEFDRKTSTWVLTPENIRSHGGAIFCDYRYGQVFTYHNGADSYYASRGFRGKLEV</sequence>
<dbReference type="RefSeq" id="WP_112223572.1">
    <property type="nucleotide sequence ID" value="NZ_CP047673.1"/>
</dbReference>
<keyword evidence="2" id="KW-1185">Reference proteome</keyword>
<dbReference type="AlphaFoldDB" id="A0A365KXF1"/>
<comment type="caution">
    <text evidence="1">The sequence shown here is derived from an EMBL/GenBank/DDBJ whole genome shotgun (WGS) entry which is preliminary data.</text>
</comment>
<gene>
    <name evidence="1" type="ORF">DP120_10215</name>
</gene>
<evidence type="ECO:0000313" key="1">
    <source>
        <dbReference type="EMBL" id="RAZ77845.1"/>
    </source>
</evidence>
<dbReference type="InterPro" id="IPR025352">
    <property type="entry name" value="DUF4256"/>
</dbReference>
<protein>
    <submittedName>
        <fullName evidence="1">DUF4256 domain-containing protein</fullName>
    </submittedName>
</protein>
<dbReference type="EMBL" id="QLZR01000003">
    <property type="protein sequence ID" value="RAZ77845.1"/>
    <property type="molecule type" value="Genomic_DNA"/>
</dbReference>
<organism evidence="1 2">
    <name type="scientific">Planococcus halotolerans</name>
    <dbReference type="NCBI Taxonomy" id="2233542"/>
    <lineage>
        <taxon>Bacteria</taxon>
        <taxon>Bacillati</taxon>
        <taxon>Bacillota</taxon>
        <taxon>Bacilli</taxon>
        <taxon>Bacillales</taxon>
        <taxon>Caryophanaceae</taxon>
        <taxon>Planococcus</taxon>
    </lineage>
</organism>
<evidence type="ECO:0000313" key="2">
    <source>
        <dbReference type="Proteomes" id="UP000251002"/>
    </source>
</evidence>
<dbReference type="Pfam" id="PF14066">
    <property type="entry name" value="DUF4256"/>
    <property type="match status" value="1"/>
</dbReference>